<dbReference type="EMBL" id="JAAQQR010000011">
    <property type="protein sequence ID" value="NID06836.1"/>
    <property type="molecule type" value="Genomic_DNA"/>
</dbReference>
<evidence type="ECO:0000313" key="2">
    <source>
        <dbReference type="Proteomes" id="UP001429601"/>
    </source>
</evidence>
<organism evidence="1 2">
    <name type="scientific">Luteibacter jiangsuensis</name>
    <dbReference type="NCBI Taxonomy" id="637577"/>
    <lineage>
        <taxon>Bacteria</taxon>
        <taxon>Pseudomonadati</taxon>
        <taxon>Pseudomonadota</taxon>
        <taxon>Gammaproteobacteria</taxon>
        <taxon>Lysobacterales</taxon>
        <taxon>Rhodanobacteraceae</taxon>
        <taxon>Luteibacter</taxon>
    </lineage>
</organism>
<evidence type="ECO:0000313" key="1">
    <source>
        <dbReference type="EMBL" id="NID06836.1"/>
    </source>
</evidence>
<dbReference type="Proteomes" id="UP001429601">
    <property type="component" value="Unassembled WGS sequence"/>
</dbReference>
<dbReference type="RefSeq" id="WP_167129497.1">
    <property type="nucleotide sequence ID" value="NZ_JAAQQR010000011.1"/>
</dbReference>
<keyword evidence="2" id="KW-1185">Reference proteome</keyword>
<protein>
    <submittedName>
        <fullName evidence="1">Uncharacterized protein</fullName>
    </submittedName>
</protein>
<name>A0ABX0Q949_9GAMM</name>
<comment type="caution">
    <text evidence="1">The sequence shown here is derived from an EMBL/GenBank/DDBJ whole genome shotgun (WGS) entry which is preliminary data.</text>
</comment>
<gene>
    <name evidence="1" type="ORF">HBF26_18260</name>
</gene>
<accession>A0ABX0Q949</accession>
<sequence length="70" mass="7893">MVDLTILIARPSAKRGLWRVRTSTQTEREFSTEVEAFEAAEVLAKFLITAGAEVEIQVERPDGLWALYDP</sequence>
<proteinExistence type="predicted"/>
<reference evidence="1 2" key="1">
    <citation type="journal article" date="2011" name="Curr. Microbiol.">
        <title>Luteibacter jiangsuensis sp. nov.: a methamidophos-degrading bacterium isolated from a methamidophos-manufacturing factory.</title>
        <authorList>
            <person name="Wang L."/>
            <person name="Wang G.L."/>
            <person name="Li S.P."/>
            <person name="Jiang J.D."/>
        </authorList>
    </citation>
    <scope>NUCLEOTIDE SEQUENCE [LARGE SCALE GENOMIC DNA]</scope>
    <source>
        <strain evidence="1 2">CGMCC 1.10133</strain>
    </source>
</reference>